<dbReference type="InterPro" id="IPR026961">
    <property type="entry name" value="PGG_dom"/>
</dbReference>
<name>A0AAV6JTA6_9ERIC</name>
<dbReference type="Proteomes" id="UP000823749">
    <property type="component" value="Chromosome 6"/>
</dbReference>
<dbReference type="PANTHER" id="PTHR24177:SF343">
    <property type="entry name" value="PROTEIN ACCELERATED CELL DEATH 6-LIKE"/>
    <property type="match status" value="1"/>
</dbReference>
<dbReference type="Pfam" id="PF13962">
    <property type="entry name" value="PGG"/>
    <property type="match status" value="1"/>
</dbReference>
<evidence type="ECO:0000256" key="1">
    <source>
        <dbReference type="SAM" id="Phobius"/>
    </source>
</evidence>
<dbReference type="PANTHER" id="PTHR24177">
    <property type="entry name" value="CASKIN"/>
    <property type="match status" value="1"/>
</dbReference>
<proteinExistence type="predicted"/>
<evidence type="ECO:0000313" key="4">
    <source>
        <dbReference type="Proteomes" id="UP000823749"/>
    </source>
</evidence>
<protein>
    <recommendedName>
        <fullName evidence="2">PGG domain-containing protein</fullName>
    </recommendedName>
</protein>
<feature type="domain" description="PGG" evidence="2">
    <location>
        <begin position="294"/>
        <end position="403"/>
    </location>
</feature>
<feature type="transmembrane region" description="Helical" evidence="1">
    <location>
        <begin position="303"/>
        <end position="325"/>
    </location>
</feature>
<gene>
    <name evidence="3" type="ORF">RHGRI_016195</name>
</gene>
<sequence>MSQMAPASVSAQAHFASSAGPSGIAFAGPSGIASPGPGHGSINGNYNGYEGFGSTSSSPQQPCFCTSIVLILPLFFIHCRGLWTRGCFRPCNREGQSRSGDDQKYRQFQPSSRCGHGRTLWYVRFFRSADKGPKHNSKFSCRHTRGISDEKQKHAFAFELGKRLVKEEREWSRYLDDHMGSPIVEAMKKGIIELKDWNIYNLLKRKIELGDGMLVGDVDNNGNTILHLAAKLGTPSFRSVQRGHLYQMMWDVCWFEHVSHDSPPHLMYLQNSDGEMATDAFLREHSEIRSEAEKSVKDVNNGLMLVVVLIGTVNYAALFTPPGGYRQDEKYPKYGLPVIFTEEMRIYFLLIYCGLFTGVLSFTIMFSIQSLPFRSSDFYLDLPLRLFLAMSSLVLSMAFTALSSRQVYGQSGLPGMRLSLVTSIRM</sequence>
<keyword evidence="1" id="KW-1133">Transmembrane helix</keyword>
<dbReference type="AlphaFoldDB" id="A0AAV6JTA6"/>
<dbReference type="EMBL" id="JACTNZ010000006">
    <property type="protein sequence ID" value="KAG5543380.1"/>
    <property type="molecule type" value="Genomic_DNA"/>
</dbReference>
<dbReference type="GO" id="GO:0016020">
    <property type="term" value="C:membrane"/>
    <property type="evidence" value="ECO:0007669"/>
    <property type="project" value="TreeGrafter"/>
</dbReference>
<organism evidence="3 4">
    <name type="scientific">Rhododendron griersonianum</name>
    <dbReference type="NCBI Taxonomy" id="479676"/>
    <lineage>
        <taxon>Eukaryota</taxon>
        <taxon>Viridiplantae</taxon>
        <taxon>Streptophyta</taxon>
        <taxon>Embryophyta</taxon>
        <taxon>Tracheophyta</taxon>
        <taxon>Spermatophyta</taxon>
        <taxon>Magnoliopsida</taxon>
        <taxon>eudicotyledons</taxon>
        <taxon>Gunneridae</taxon>
        <taxon>Pentapetalae</taxon>
        <taxon>asterids</taxon>
        <taxon>Ericales</taxon>
        <taxon>Ericaceae</taxon>
        <taxon>Ericoideae</taxon>
        <taxon>Rhodoreae</taxon>
        <taxon>Rhododendron</taxon>
    </lineage>
</organism>
<feature type="transmembrane region" description="Helical" evidence="1">
    <location>
        <begin position="386"/>
        <end position="408"/>
    </location>
</feature>
<comment type="caution">
    <text evidence="3">The sequence shown here is derived from an EMBL/GenBank/DDBJ whole genome shotgun (WGS) entry which is preliminary data.</text>
</comment>
<accession>A0AAV6JTA6</accession>
<feature type="transmembrane region" description="Helical" evidence="1">
    <location>
        <begin position="346"/>
        <end position="366"/>
    </location>
</feature>
<keyword evidence="1" id="KW-0472">Membrane</keyword>
<keyword evidence="1" id="KW-0812">Transmembrane</keyword>
<evidence type="ECO:0000259" key="2">
    <source>
        <dbReference type="Pfam" id="PF13962"/>
    </source>
</evidence>
<keyword evidence="4" id="KW-1185">Reference proteome</keyword>
<evidence type="ECO:0000313" key="3">
    <source>
        <dbReference type="EMBL" id="KAG5543380.1"/>
    </source>
</evidence>
<reference evidence="3 4" key="1">
    <citation type="submission" date="2020-08" db="EMBL/GenBank/DDBJ databases">
        <title>Plant Genome Project.</title>
        <authorList>
            <person name="Zhang R.-G."/>
        </authorList>
    </citation>
    <scope>NUCLEOTIDE SEQUENCE [LARGE SCALE GENOMIC DNA]</scope>
    <source>
        <strain evidence="3">WSP0</strain>
        <tissue evidence="3">Leaf</tissue>
    </source>
</reference>